<evidence type="ECO:0000256" key="1">
    <source>
        <dbReference type="ARBA" id="ARBA00004115"/>
    </source>
</evidence>
<keyword evidence="13" id="KW-1185">Reference proteome</keyword>
<keyword evidence="4 10" id="KW-0812">Transmembrane</keyword>
<dbReference type="Pfam" id="PF07774">
    <property type="entry name" value="EMC1_C"/>
    <property type="match status" value="2"/>
</dbReference>
<evidence type="ECO:0000259" key="11">
    <source>
        <dbReference type="Pfam" id="PF07774"/>
    </source>
</evidence>
<evidence type="ECO:0000256" key="4">
    <source>
        <dbReference type="ARBA" id="ARBA00022692"/>
    </source>
</evidence>
<name>A0A6H5FZ43_9HEMI</name>
<evidence type="ECO:0000256" key="5">
    <source>
        <dbReference type="ARBA" id="ARBA00022729"/>
    </source>
</evidence>
<dbReference type="PANTHER" id="PTHR21573">
    <property type="entry name" value="ER MEMBRANE PROTEIN COMPLEX SUBUNIT 1"/>
    <property type="match status" value="1"/>
</dbReference>
<evidence type="ECO:0000313" key="12">
    <source>
        <dbReference type="EMBL" id="CAA9994552.1"/>
    </source>
</evidence>
<evidence type="ECO:0000256" key="9">
    <source>
        <dbReference type="ARBA" id="ARBA00023180"/>
    </source>
</evidence>
<keyword evidence="5" id="KW-0732">Signal</keyword>
<evidence type="ECO:0000256" key="10">
    <source>
        <dbReference type="SAM" id="Phobius"/>
    </source>
</evidence>
<comment type="similarity">
    <text evidence="2">Belongs to the EMC1 family.</text>
</comment>
<keyword evidence="7 10" id="KW-1133">Transmembrane helix</keyword>
<dbReference type="GO" id="GO:0034975">
    <property type="term" value="P:protein folding in endoplasmic reticulum"/>
    <property type="evidence" value="ECO:0007669"/>
    <property type="project" value="TreeGrafter"/>
</dbReference>
<keyword evidence="6" id="KW-0256">Endoplasmic reticulum</keyword>
<comment type="subcellular location">
    <subcellularLocation>
        <location evidence="1">Endoplasmic reticulum membrane</location>
        <topology evidence="1">Single-pass type I membrane protein</topology>
    </subcellularLocation>
</comment>
<keyword evidence="8 10" id="KW-0472">Membrane</keyword>
<feature type="transmembrane region" description="Helical" evidence="10">
    <location>
        <begin position="159"/>
        <end position="178"/>
    </location>
</feature>
<evidence type="ECO:0000256" key="8">
    <source>
        <dbReference type="ARBA" id="ARBA00023136"/>
    </source>
</evidence>
<dbReference type="InterPro" id="IPR026895">
    <property type="entry name" value="EMC1"/>
</dbReference>
<dbReference type="Proteomes" id="UP000479000">
    <property type="component" value="Unassembled WGS sequence"/>
</dbReference>
<organism evidence="12 13">
    <name type="scientific">Nesidiocoris tenuis</name>
    <dbReference type="NCBI Taxonomy" id="355587"/>
    <lineage>
        <taxon>Eukaryota</taxon>
        <taxon>Metazoa</taxon>
        <taxon>Ecdysozoa</taxon>
        <taxon>Arthropoda</taxon>
        <taxon>Hexapoda</taxon>
        <taxon>Insecta</taxon>
        <taxon>Pterygota</taxon>
        <taxon>Neoptera</taxon>
        <taxon>Paraneoptera</taxon>
        <taxon>Hemiptera</taxon>
        <taxon>Heteroptera</taxon>
        <taxon>Panheteroptera</taxon>
        <taxon>Cimicomorpha</taxon>
        <taxon>Miridae</taxon>
        <taxon>Dicyphina</taxon>
        <taxon>Nesidiocoris</taxon>
    </lineage>
</organism>
<evidence type="ECO:0000256" key="2">
    <source>
        <dbReference type="ARBA" id="ARBA00007904"/>
    </source>
</evidence>
<gene>
    <name evidence="12" type="ORF">NTEN_LOCUS1368</name>
</gene>
<dbReference type="AlphaFoldDB" id="A0A6H5FZ43"/>
<keyword evidence="9" id="KW-0325">Glycoprotein</keyword>
<dbReference type="OrthoDB" id="28092at2759"/>
<dbReference type="PANTHER" id="PTHR21573:SF0">
    <property type="entry name" value="ER MEMBRANE PROTEIN COMPLEX SUBUNIT 1"/>
    <property type="match status" value="1"/>
</dbReference>
<evidence type="ECO:0000313" key="13">
    <source>
        <dbReference type="Proteomes" id="UP000479000"/>
    </source>
</evidence>
<evidence type="ECO:0000256" key="3">
    <source>
        <dbReference type="ARBA" id="ARBA00020824"/>
    </source>
</evidence>
<dbReference type="InterPro" id="IPR011678">
    <property type="entry name" value="EMC1_C"/>
</dbReference>
<accession>A0A6H5FZ43</accession>
<reference evidence="12 13" key="1">
    <citation type="submission" date="2020-02" db="EMBL/GenBank/DDBJ databases">
        <authorList>
            <person name="Ferguson B K."/>
        </authorList>
    </citation>
    <scope>NUCLEOTIDE SEQUENCE [LARGE SCALE GENOMIC DNA]</scope>
</reference>
<evidence type="ECO:0000256" key="7">
    <source>
        <dbReference type="ARBA" id="ARBA00022989"/>
    </source>
</evidence>
<sequence>MLSRRLSSQIIQLHHLVSAILGLIDSSSTASLSGSPVKDAFGLRKLILVSTKVSKTTDNLVLYVFDPVTSSTAGVLDIFLIDTVNGGIVYSNTHKRAFEPVHIVHSENWIVYSFFSEKSRRTELVALDLYEGIVQRNTTDLFYTRVTPSKTFDVLKDDFEYWLITAVLSALVTGAYVTKRLASRKALMLAWK</sequence>
<evidence type="ECO:0000256" key="6">
    <source>
        <dbReference type="ARBA" id="ARBA00022824"/>
    </source>
</evidence>
<dbReference type="EMBL" id="CADCXU010001999">
    <property type="protein sequence ID" value="CAA9994552.1"/>
    <property type="molecule type" value="Genomic_DNA"/>
</dbReference>
<protein>
    <recommendedName>
        <fullName evidence="3">ER membrane protein complex subunit 1</fullName>
    </recommendedName>
</protein>
<proteinExistence type="inferred from homology"/>
<feature type="domain" description="ER membrane protein complex subunit 1 C-terminal" evidence="11">
    <location>
        <begin position="106"/>
        <end position="138"/>
    </location>
</feature>
<feature type="domain" description="ER membrane protein complex subunit 1 C-terminal" evidence="11">
    <location>
        <begin position="139"/>
        <end position="191"/>
    </location>
</feature>
<dbReference type="GO" id="GO:0072546">
    <property type="term" value="C:EMC complex"/>
    <property type="evidence" value="ECO:0007669"/>
    <property type="project" value="InterPro"/>
</dbReference>